<sequence length="218" mass="22845">MNETNVETGVDAADSDVTESDPPLGVGVVTVASNRTLESDAAGEAIGSALEEAGHEIATREHVGPNHDRVQSIVLRVIERGDVDLVVTAGATSVEPDDVAIEAIEPLLDRELPAFGDLFTMLAYESVGTRVVAARTLAGVAESTPVFSLPGNAEAARLGVEEILLHEARHLVELARGNGGADDDGTDDDDEPQNDEATPIDAESRNDDGTDDAEPRSR</sequence>
<dbReference type="InterPro" id="IPR012245">
    <property type="entry name" value="MoaB"/>
</dbReference>
<dbReference type="SUPFAM" id="SSF53218">
    <property type="entry name" value="Molybdenum cofactor biosynthesis proteins"/>
    <property type="match status" value="1"/>
</dbReference>
<keyword evidence="4" id="KW-1185">Reference proteome</keyword>
<feature type="domain" description="MoaB/Mog" evidence="2">
    <location>
        <begin position="27"/>
        <end position="171"/>
    </location>
</feature>
<feature type="compositionally biased region" description="Basic and acidic residues" evidence="1">
    <location>
        <begin position="202"/>
        <end position="218"/>
    </location>
</feature>
<protein>
    <submittedName>
        <fullName evidence="3">Molybdenum cofactor biosynthesis protein</fullName>
    </submittedName>
</protein>
<evidence type="ECO:0000259" key="2">
    <source>
        <dbReference type="SMART" id="SM00852"/>
    </source>
</evidence>
<dbReference type="GO" id="GO:0005829">
    <property type="term" value="C:cytosol"/>
    <property type="evidence" value="ECO:0007669"/>
    <property type="project" value="TreeGrafter"/>
</dbReference>
<dbReference type="EMBL" id="VTAW01000003">
    <property type="protein sequence ID" value="TYT63320.1"/>
    <property type="molecule type" value="Genomic_DNA"/>
</dbReference>
<dbReference type="RefSeq" id="WP_149080296.1">
    <property type="nucleotide sequence ID" value="NZ_VTAW01000003.1"/>
</dbReference>
<dbReference type="GO" id="GO:0006777">
    <property type="term" value="P:Mo-molybdopterin cofactor biosynthetic process"/>
    <property type="evidence" value="ECO:0007669"/>
    <property type="project" value="InterPro"/>
</dbReference>
<proteinExistence type="predicted"/>
<dbReference type="PANTHER" id="PTHR43232:SF2">
    <property type="entry name" value="MOLYBDENUM COFACTOR BIOSYNTHESIS PROTEIN B"/>
    <property type="match status" value="1"/>
</dbReference>
<accession>A0A5D5AUN6</accession>
<dbReference type="AlphaFoldDB" id="A0A5D5AUN6"/>
<name>A0A5D5AUN6_9EURY</name>
<feature type="region of interest" description="Disordered" evidence="1">
    <location>
        <begin position="1"/>
        <end position="25"/>
    </location>
</feature>
<comment type="caution">
    <text evidence="3">The sequence shown here is derived from an EMBL/GenBank/DDBJ whole genome shotgun (WGS) entry which is preliminary data.</text>
</comment>
<feature type="region of interest" description="Disordered" evidence="1">
    <location>
        <begin position="176"/>
        <end position="218"/>
    </location>
</feature>
<dbReference type="SMART" id="SM00852">
    <property type="entry name" value="MoCF_biosynth"/>
    <property type="match status" value="1"/>
</dbReference>
<evidence type="ECO:0000313" key="4">
    <source>
        <dbReference type="Proteomes" id="UP000324104"/>
    </source>
</evidence>
<dbReference type="PANTHER" id="PTHR43232">
    <property type="entry name" value="MOLYBDENUM COFACTOR BIOSYNTHESIS PROTEIN B"/>
    <property type="match status" value="1"/>
</dbReference>
<dbReference type="Gene3D" id="3.40.980.10">
    <property type="entry name" value="MoaB/Mog-like domain"/>
    <property type="match status" value="1"/>
</dbReference>
<organism evidence="3 4">
    <name type="scientific">Natrialba swarupiae</name>
    <dbReference type="NCBI Taxonomy" id="2448032"/>
    <lineage>
        <taxon>Archaea</taxon>
        <taxon>Methanobacteriati</taxon>
        <taxon>Methanobacteriota</taxon>
        <taxon>Stenosarchaea group</taxon>
        <taxon>Halobacteria</taxon>
        <taxon>Halobacteriales</taxon>
        <taxon>Natrialbaceae</taxon>
        <taxon>Natrialba</taxon>
    </lineage>
</organism>
<evidence type="ECO:0000256" key="1">
    <source>
        <dbReference type="SAM" id="MobiDB-lite"/>
    </source>
</evidence>
<reference evidence="3 4" key="1">
    <citation type="submission" date="2019-08" db="EMBL/GenBank/DDBJ databases">
        <title>Archaea genome.</title>
        <authorList>
            <person name="Kajale S."/>
            <person name="Shouche Y."/>
            <person name="Deshpande N."/>
            <person name="Sharma A."/>
        </authorList>
    </citation>
    <scope>NUCLEOTIDE SEQUENCE [LARGE SCALE GENOMIC DNA]</scope>
    <source>
        <strain evidence="3 4">ESP3B_9</strain>
    </source>
</reference>
<dbReference type="InterPro" id="IPR036425">
    <property type="entry name" value="MoaB/Mog-like_dom_sf"/>
</dbReference>
<dbReference type="InterPro" id="IPR001453">
    <property type="entry name" value="MoaB/Mog_dom"/>
</dbReference>
<feature type="compositionally biased region" description="Acidic residues" evidence="1">
    <location>
        <begin position="181"/>
        <end position="194"/>
    </location>
</feature>
<dbReference type="NCBIfam" id="TIGR00177">
    <property type="entry name" value="molyb_syn"/>
    <property type="match status" value="1"/>
</dbReference>
<dbReference type="Proteomes" id="UP000324104">
    <property type="component" value="Unassembled WGS sequence"/>
</dbReference>
<evidence type="ECO:0000313" key="3">
    <source>
        <dbReference type="EMBL" id="TYT63320.1"/>
    </source>
</evidence>
<dbReference type="Pfam" id="PF00994">
    <property type="entry name" value="MoCF_biosynth"/>
    <property type="match status" value="1"/>
</dbReference>
<gene>
    <name evidence="3" type="ORF">FYC77_04420</name>
</gene>